<evidence type="ECO:0000256" key="3">
    <source>
        <dbReference type="ARBA" id="ARBA00022989"/>
    </source>
</evidence>
<keyword evidence="7" id="KW-1185">Reference proteome</keyword>
<dbReference type="InterPro" id="IPR000276">
    <property type="entry name" value="GPCR_Rhodpsn"/>
</dbReference>
<feature type="transmembrane region" description="Helical" evidence="5">
    <location>
        <begin position="215"/>
        <end position="236"/>
    </location>
</feature>
<protein>
    <submittedName>
        <fullName evidence="8">Uncharacterized protein LOC101857500</fullName>
    </submittedName>
</protein>
<evidence type="ECO:0000259" key="6">
    <source>
        <dbReference type="PROSITE" id="PS50262"/>
    </source>
</evidence>
<dbReference type="InterPro" id="IPR052954">
    <property type="entry name" value="GPCR-Ligand_Int"/>
</dbReference>
<organism evidence="7 8">
    <name type="scientific">Aplysia californica</name>
    <name type="common">California sea hare</name>
    <dbReference type="NCBI Taxonomy" id="6500"/>
    <lineage>
        <taxon>Eukaryota</taxon>
        <taxon>Metazoa</taxon>
        <taxon>Spiralia</taxon>
        <taxon>Lophotrochozoa</taxon>
        <taxon>Mollusca</taxon>
        <taxon>Gastropoda</taxon>
        <taxon>Heterobranchia</taxon>
        <taxon>Euthyneura</taxon>
        <taxon>Tectipleura</taxon>
        <taxon>Aplysiida</taxon>
        <taxon>Aplysioidea</taxon>
        <taxon>Aplysiidae</taxon>
        <taxon>Aplysia</taxon>
    </lineage>
</organism>
<dbReference type="PANTHER" id="PTHR46641">
    <property type="entry name" value="FMRFAMIDE RECEPTOR-RELATED"/>
    <property type="match status" value="1"/>
</dbReference>
<dbReference type="Proteomes" id="UP000694888">
    <property type="component" value="Unplaced"/>
</dbReference>
<dbReference type="RefSeq" id="XP_005103700.1">
    <property type="nucleotide sequence ID" value="XM_005103643.1"/>
</dbReference>
<evidence type="ECO:0000256" key="4">
    <source>
        <dbReference type="ARBA" id="ARBA00023136"/>
    </source>
</evidence>
<feature type="transmembrane region" description="Helical" evidence="5">
    <location>
        <begin position="34"/>
        <end position="59"/>
    </location>
</feature>
<accession>A0ABM0JX91</accession>
<feature type="domain" description="G-protein coupled receptors family 1 profile" evidence="6">
    <location>
        <begin position="51"/>
        <end position="330"/>
    </location>
</feature>
<feature type="transmembrane region" description="Helical" evidence="5">
    <location>
        <begin position="71"/>
        <end position="91"/>
    </location>
</feature>
<keyword evidence="2 5" id="KW-0812">Transmembrane</keyword>
<evidence type="ECO:0000256" key="1">
    <source>
        <dbReference type="ARBA" id="ARBA00004370"/>
    </source>
</evidence>
<sequence length="366" mass="41915">MSSNSVESLDLRGYKSEASSKFIISDHVKWYIDIAFLFVSLPFLSVCGILFNITNVIVFTKTGLTDCVTMAVLFLATSDFLLCFTTLFYALSGFTKFDTYYIPGSYGLYNYLFFLSTWTRAMFVDTSLFLTVFVSLERCLCVTWPLKFKSLFTTKKAAVICTAITCGTIVSYIPVQLSQGIREQYDVTTNRTHLILWFSEDREEMIKYSNSFHTFFLHNVSLASITISAILMAIRLRASAAFRQRAASAEPGDKNNDSALSRKDSRVVTMVFLIVLACIILLLPNMLFVSARRALPNLGQQPRFMNLLSTLVDIMFIFSTLNANVNIFIYYNFNSRYRQYVQQYMHCQKEERNSQSETIFSLERKV</sequence>
<dbReference type="SUPFAM" id="SSF81321">
    <property type="entry name" value="Family A G protein-coupled receptor-like"/>
    <property type="match status" value="1"/>
</dbReference>
<evidence type="ECO:0000256" key="5">
    <source>
        <dbReference type="SAM" id="Phobius"/>
    </source>
</evidence>
<dbReference type="PANTHER" id="PTHR46641:SF2">
    <property type="entry name" value="FMRFAMIDE RECEPTOR"/>
    <property type="match status" value="1"/>
</dbReference>
<evidence type="ECO:0000313" key="7">
    <source>
        <dbReference type="Proteomes" id="UP000694888"/>
    </source>
</evidence>
<dbReference type="InterPro" id="IPR017452">
    <property type="entry name" value="GPCR_Rhodpsn_7TM"/>
</dbReference>
<evidence type="ECO:0000256" key="2">
    <source>
        <dbReference type="ARBA" id="ARBA00022692"/>
    </source>
</evidence>
<evidence type="ECO:0000313" key="8">
    <source>
        <dbReference type="RefSeq" id="XP_005103700.1"/>
    </source>
</evidence>
<name>A0ABM0JX91_APLCA</name>
<keyword evidence="4 5" id="KW-0472">Membrane</keyword>
<dbReference type="PRINTS" id="PR00237">
    <property type="entry name" value="GPCRRHODOPSN"/>
</dbReference>
<keyword evidence="3 5" id="KW-1133">Transmembrane helix</keyword>
<feature type="transmembrane region" description="Helical" evidence="5">
    <location>
        <begin position="157"/>
        <end position="175"/>
    </location>
</feature>
<dbReference type="Pfam" id="PF00001">
    <property type="entry name" value="7tm_1"/>
    <property type="match status" value="1"/>
</dbReference>
<dbReference type="PROSITE" id="PS50262">
    <property type="entry name" value="G_PROTEIN_RECEP_F1_2"/>
    <property type="match status" value="1"/>
</dbReference>
<proteinExistence type="predicted"/>
<dbReference type="GeneID" id="101857500"/>
<gene>
    <name evidence="8" type="primary">LOC101857500</name>
</gene>
<dbReference type="Gene3D" id="1.20.1070.10">
    <property type="entry name" value="Rhodopsin 7-helix transmembrane proteins"/>
    <property type="match status" value="1"/>
</dbReference>
<feature type="transmembrane region" description="Helical" evidence="5">
    <location>
        <begin position="111"/>
        <end position="136"/>
    </location>
</feature>
<reference evidence="8" key="1">
    <citation type="submission" date="2025-08" db="UniProtKB">
        <authorList>
            <consortium name="RefSeq"/>
        </authorList>
    </citation>
    <scope>IDENTIFICATION</scope>
</reference>
<comment type="subcellular location">
    <subcellularLocation>
        <location evidence="1">Membrane</location>
    </subcellularLocation>
</comment>
<feature type="transmembrane region" description="Helical" evidence="5">
    <location>
        <begin position="267"/>
        <end position="287"/>
    </location>
</feature>
<feature type="transmembrane region" description="Helical" evidence="5">
    <location>
        <begin position="307"/>
        <end position="331"/>
    </location>
</feature>